<comment type="function">
    <text evidence="1">The natural substrate for this enzyme may be peptidyl-tRNAs which drop off the ribosome during protein synthesis.</text>
</comment>
<dbReference type="Gene3D" id="3.40.1490.10">
    <property type="entry name" value="Bit1"/>
    <property type="match status" value="1"/>
</dbReference>
<keyword evidence="3 7" id="KW-0378">Hydrolase</keyword>
<proteinExistence type="inferred from homology"/>
<evidence type="ECO:0000313" key="8">
    <source>
        <dbReference type="Proteomes" id="UP001451606"/>
    </source>
</evidence>
<dbReference type="InterPro" id="IPR002833">
    <property type="entry name" value="PTH2"/>
</dbReference>
<comment type="catalytic activity">
    <reaction evidence="5">
        <text>an N-acyl-L-alpha-aminoacyl-tRNA + H2O = an N-acyl-L-amino acid + a tRNA + H(+)</text>
        <dbReference type="Rhea" id="RHEA:54448"/>
        <dbReference type="Rhea" id="RHEA-COMP:10123"/>
        <dbReference type="Rhea" id="RHEA-COMP:13883"/>
        <dbReference type="ChEBI" id="CHEBI:15377"/>
        <dbReference type="ChEBI" id="CHEBI:15378"/>
        <dbReference type="ChEBI" id="CHEBI:59874"/>
        <dbReference type="ChEBI" id="CHEBI:78442"/>
        <dbReference type="ChEBI" id="CHEBI:138191"/>
        <dbReference type="EC" id="3.1.1.29"/>
    </reaction>
</comment>
<evidence type="ECO:0000256" key="1">
    <source>
        <dbReference type="ARBA" id="ARBA00003043"/>
    </source>
</evidence>
<organism evidence="7 8">
    <name type="scientific">Oxyplasma meridianum</name>
    <dbReference type="NCBI Taxonomy" id="3073602"/>
    <lineage>
        <taxon>Archaea</taxon>
        <taxon>Methanobacteriati</taxon>
        <taxon>Thermoplasmatota</taxon>
        <taxon>Thermoplasmata</taxon>
        <taxon>Thermoplasmatales</taxon>
        <taxon>Thermoplasmataceae</taxon>
        <taxon>Oxyplasma</taxon>
    </lineage>
</organism>
<dbReference type="Proteomes" id="UP001451606">
    <property type="component" value="Chromosome"/>
</dbReference>
<sequence length="119" mass="13012">MVDSVKMVIAVRKDLDMGKGKIAAQAAHAAVSCALKSQNDHKKLFREWINQGQKKIVIRLDSLETLMRLKTMLDQMGIISCLITDAGFTQIMPGTVTCLGIGPVEESVIDPITGKYPLL</sequence>
<comment type="similarity">
    <text evidence="4">Belongs to the PTH2 family.</text>
</comment>
<dbReference type="GeneID" id="95968408"/>
<dbReference type="EC" id="3.1.1.29" evidence="2"/>
<dbReference type="NCBIfam" id="TIGR00283">
    <property type="entry name" value="arch_pth2"/>
    <property type="match status" value="1"/>
</dbReference>
<evidence type="ECO:0000313" key="7">
    <source>
        <dbReference type="EMBL" id="WYY01074.1"/>
    </source>
</evidence>
<evidence type="ECO:0000256" key="5">
    <source>
        <dbReference type="ARBA" id="ARBA00048707"/>
    </source>
</evidence>
<evidence type="ECO:0000256" key="4">
    <source>
        <dbReference type="ARBA" id="ARBA00038050"/>
    </source>
</evidence>
<dbReference type="Pfam" id="PF01981">
    <property type="entry name" value="PTH2"/>
    <property type="match status" value="1"/>
</dbReference>
<accession>A0AAX4NI58</accession>
<name>A0AAX4NI58_9ARCH</name>
<dbReference type="AlphaFoldDB" id="A0AAX4NI58"/>
<dbReference type="PANTHER" id="PTHR12649:SF11">
    <property type="entry name" value="PEPTIDYL-TRNA HYDROLASE 2, MITOCHONDRIAL"/>
    <property type="match status" value="1"/>
</dbReference>
<dbReference type="KEGG" id="omr:OXIME_001670"/>
<dbReference type="PANTHER" id="PTHR12649">
    <property type="entry name" value="PEPTIDYL-TRNA HYDROLASE 2"/>
    <property type="match status" value="1"/>
</dbReference>
<dbReference type="InterPro" id="IPR023476">
    <property type="entry name" value="Pep_tRNA_hydro_II_dom_sf"/>
</dbReference>
<evidence type="ECO:0000256" key="2">
    <source>
        <dbReference type="ARBA" id="ARBA00013260"/>
    </source>
</evidence>
<keyword evidence="8" id="KW-1185">Reference proteome</keyword>
<reference evidence="7 8" key="1">
    <citation type="submission" date="2023-09" db="EMBL/GenBank/DDBJ databases">
        <authorList>
            <person name="Golyshina O.V."/>
            <person name="Lunev E.A."/>
            <person name="Bargiela R."/>
            <person name="Gaines M.C."/>
            <person name="Daum B."/>
            <person name="Bale N.J."/>
            <person name="Koenen M."/>
            <person name="Sinninghe Damst J.S."/>
            <person name="Yakimov M."/>
            <person name="Golyshin P.N."/>
        </authorList>
    </citation>
    <scope>NUCLEOTIDE SEQUENCE [LARGE SCALE GENOMIC DNA]</scope>
    <source>
        <strain evidence="7 8">M1</strain>
    </source>
</reference>
<gene>
    <name evidence="7" type="primary">pth2</name>
    <name evidence="7" type="ORF">OXIME_001670</name>
</gene>
<dbReference type="PROSITE" id="PS51257">
    <property type="entry name" value="PROKAR_LIPOPROTEIN"/>
    <property type="match status" value="1"/>
</dbReference>
<dbReference type="GO" id="GO:0005829">
    <property type="term" value="C:cytosol"/>
    <property type="evidence" value="ECO:0007669"/>
    <property type="project" value="TreeGrafter"/>
</dbReference>
<dbReference type="SUPFAM" id="SSF102462">
    <property type="entry name" value="Peptidyl-tRNA hydrolase II"/>
    <property type="match status" value="1"/>
</dbReference>
<dbReference type="RefSeq" id="WP_393971394.1">
    <property type="nucleotide sequence ID" value="NZ_CP133772.1"/>
</dbReference>
<dbReference type="EMBL" id="CP133772">
    <property type="protein sequence ID" value="WYY01074.1"/>
    <property type="molecule type" value="Genomic_DNA"/>
</dbReference>
<dbReference type="GO" id="GO:0004045">
    <property type="term" value="F:peptidyl-tRNA hydrolase activity"/>
    <property type="evidence" value="ECO:0007669"/>
    <property type="project" value="UniProtKB-EC"/>
</dbReference>
<evidence type="ECO:0000256" key="6">
    <source>
        <dbReference type="ARBA" id="ARBA00050038"/>
    </source>
</evidence>
<protein>
    <recommendedName>
        <fullName evidence="6">Peptidyl-tRNA hydrolase</fullName>
        <ecNumber evidence="2">3.1.1.29</ecNumber>
    </recommendedName>
</protein>
<evidence type="ECO:0000256" key="3">
    <source>
        <dbReference type="ARBA" id="ARBA00022801"/>
    </source>
</evidence>
<dbReference type="NCBIfam" id="NF003314">
    <property type="entry name" value="PRK04322.1"/>
    <property type="match status" value="1"/>
</dbReference>
<dbReference type="FunFam" id="3.40.1490.10:FF:000001">
    <property type="entry name" value="Peptidyl-tRNA hydrolase 2"/>
    <property type="match status" value="1"/>
</dbReference>